<accession>E5Y6D0</accession>
<reference evidence="2 3" key="2">
    <citation type="submission" date="2013-04" db="EMBL/GenBank/DDBJ databases">
        <title>The Genome Sequence of Bilophila wadsworthia 3_1_6.</title>
        <authorList>
            <consortium name="The Broad Institute Genomics Platform"/>
            <person name="Earl A."/>
            <person name="Ward D."/>
            <person name="Feldgarden M."/>
            <person name="Gevers D."/>
            <person name="Sibley C."/>
            <person name="Strauss J."/>
            <person name="Allen-Vercoe E."/>
            <person name="Walker B."/>
            <person name="Young S."/>
            <person name="Zeng Q."/>
            <person name="Gargeya S."/>
            <person name="Fitzgerald M."/>
            <person name="Haas B."/>
            <person name="Abouelleil A."/>
            <person name="Allen A.W."/>
            <person name="Alvarado L."/>
            <person name="Arachchi H.M."/>
            <person name="Berlin A.M."/>
            <person name="Chapman S.B."/>
            <person name="Gainer-Dewar J."/>
            <person name="Goldberg J."/>
            <person name="Griggs A."/>
            <person name="Gujja S."/>
            <person name="Hansen M."/>
            <person name="Howarth C."/>
            <person name="Imamovic A."/>
            <person name="Ireland A."/>
            <person name="Larimer J."/>
            <person name="McCowan C."/>
            <person name="Murphy C."/>
            <person name="Pearson M."/>
            <person name="Poon T.W."/>
            <person name="Priest M."/>
            <person name="Roberts A."/>
            <person name="Saif S."/>
            <person name="Shea T."/>
            <person name="Sisk P."/>
            <person name="Sykes S."/>
            <person name="Wortman J."/>
            <person name="Nusbaum C."/>
            <person name="Birren B."/>
        </authorList>
    </citation>
    <scope>NUCLEOTIDE SEQUENCE [LARGE SCALE GENOMIC DNA]</scope>
    <source>
        <strain evidence="2 3">3_1_6</strain>
    </source>
</reference>
<gene>
    <name evidence="2" type="ORF">HMPREF0179_01743</name>
</gene>
<evidence type="ECO:0000256" key="1">
    <source>
        <dbReference type="SAM" id="MobiDB-lite"/>
    </source>
</evidence>
<protein>
    <recommendedName>
        <fullName evidence="4">Portal protein</fullName>
    </recommendedName>
</protein>
<dbReference type="RefSeq" id="WP_005027267.1">
    <property type="nucleotide sequence ID" value="NZ_KE150240.1"/>
</dbReference>
<dbReference type="Pfam" id="PF16510">
    <property type="entry name" value="P22_portal"/>
    <property type="match status" value="1"/>
</dbReference>
<dbReference type="EMBL" id="ADCP02000003">
    <property type="protein sequence ID" value="EFV44402.1"/>
    <property type="molecule type" value="Genomic_DNA"/>
</dbReference>
<organism evidence="2 3">
    <name type="scientific">Bilophila wadsworthia (strain 3_1_6)</name>
    <dbReference type="NCBI Taxonomy" id="563192"/>
    <lineage>
        <taxon>Bacteria</taxon>
        <taxon>Pseudomonadati</taxon>
        <taxon>Thermodesulfobacteriota</taxon>
        <taxon>Desulfovibrionia</taxon>
        <taxon>Desulfovibrionales</taxon>
        <taxon>Desulfovibrionaceae</taxon>
        <taxon>Bilophila</taxon>
    </lineage>
</organism>
<dbReference type="HOGENOM" id="CLU_020111_0_0_7"/>
<evidence type="ECO:0008006" key="4">
    <source>
        <dbReference type="Google" id="ProtNLM"/>
    </source>
</evidence>
<dbReference type="Proteomes" id="UP000006034">
    <property type="component" value="Unassembled WGS sequence"/>
</dbReference>
<comment type="caution">
    <text evidence="2">The sequence shown here is derived from an EMBL/GenBank/DDBJ whole genome shotgun (WGS) entry which is preliminary data.</text>
</comment>
<feature type="compositionally biased region" description="Pro residues" evidence="1">
    <location>
        <begin position="682"/>
        <end position="699"/>
    </location>
</feature>
<sequence length="699" mass="79625">MAKHDNRMPIQTALGYVEEARAASRDWRAKSWRDHEMYDGDQWTPEDRQRAVDAGIDPLTINRIFPAINLILGSQELNRANIIAKARTAKDGQIAEIMTEALAFVLDQNDGQYRIGQAFKDAVIPGIGWLYCGFNNDPRQERIKLDFRDWKEVFWDPFASPWLESDKCRYAFFQRWMDLFDLQCLYPEREKEIGEAFSGLSAHDSDYSYMDDEADIVEQDKRVLGSTRWSDPERRRIRPVQLWYPVLEKAVFALFPDGQCVEVNTKLPDAQVYMLVRNAQQLITTSVRKLRVKTFIGSYELSDEPSPFPHGQYPFIPFIGYLDRYLNPFGVPRMLSGQNEEINKRRSMNLAMLQKRRIIVEEGAADDLQDLYEEANKPDGFMVLKPGGRSKMEIIEGAQLSQYQIQVLEQSEKEIQQISGANDEAMGYTSNANSGKAIELRRQQSSTIMASLFGNYRRSMSRLGQLVIANVQGAWTAEKVLRITDKMTNAERFVTVNQKVLGESGDVVEIRNDITQGMYDVIVSDAPATDSVREQNMNLLIEWCKQSPPEVIPYLMGMAMEMSNLPNKDQLMMKLKPMMGITPEEMDMSPEELQQRAQQEAEAKAQAEQMQQQAQQQLMQAGLEKAGLENELLRAQIDKTRSEAGMKAREQDRKEFQTGIEAGNAIRQARNEDAAVAASLAPPAPISTPQPPMPYGQTY</sequence>
<evidence type="ECO:0000313" key="3">
    <source>
        <dbReference type="Proteomes" id="UP000006034"/>
    </source>
</evidence>
<dbReference type="OrthoDB" id="8564969at2"/>
<feature type="compositionally biased region" description="Basic and acidic residues" evidence="1">
    <location>
        <begin position="641"/>
        <end position="656"/>
    </location>
</feature>
<dbReference type="GeneID" id="78087426"/>
<dbReference type="eggNOG" id="COG3170">
    <property type="taxonomic scope" value="Bacteria"/>
</dbReference>
<name>E5Y6D0_BILW3</name>
<evidence type="ECO:0000313" key="2">
    <source>
        <dbReference type="EMBL" id="EFV44402.1"/>
    </source>
</evidence>
<feature type="region of interest" description="Disordered" evidence="1">
    <location>
        <begin position="641"/>
        <end position="699"/>
    </location>
</feature>
<reference evidence="2 3" key="1">
    <citation type="submission" date="2010-10" db="EMBL/GenBank/DDBJ databases">
        <authorList>
            <consortium name="The Broad Institute Genome Sequencing Platform"/>
            <person name="Ward D."/>
            <person name="Earl A."/>
            <person name="Feldgarden M."/>
            <person name="Young S.K."/>
            <person name="Gargeya S."/>
            <person name="Zeng Q."/>
            <person name="Alvarado L."/>
            <person name="Berlin A."/>
            <person name="Bochicchio J."/>
            <person name="Chapman S.B."/>
            <person name="Chen Z."/>
            <person name="Freedman E."/>
            <person name="Gellesch M."/>
            <person name="Goldberg J."/>
            <person name="Griggs A."/>
            <person name="Gujja S."/>
            <person name="Heilman E."/>
            <person name="Heiman D."/>
            <person name="Howarth C."/>
            <person name="Mehta T."/>
            <person name="Neiman D."/>
            <person name="Pearson M."/>
            <person name="Roberts A."/>
            <person name="Saif S."/>
            <person name="Shea T."/>
            <person name="Shenoy N."/>
            <person name="Sisk P."/>
            <person name="Stolte C."/>
            <person name="Sykes S."/>
            <person name="White J."/>
            <person name="Yandava C."/>
            <person name="Allen-Vercoe E."/>
            <person name="Sibley C."/>
            <person name="Ambrose C.E."/>
            <person name="Strauss J."/>
            <person name="Daigneault M."/>
            <person name="Haas B."/>
            <person name="Nusbaum C."/>
            <person name="Birren B."/>
        </authorList>
    </citation>
    <scope>NUCLEOTIDE SEQUENCE [LARGE SCALE GENOMIC DNA]</scope>
    <source>
        <strain evidence="2 3">3_1_6</strain>
    </source>
</reference>
<dbReference type="InterPro" id="IPR032427">
    <property type="entry name" value="P22_portal"/>
</dbReference>
<dbReference type="AlphaFoldDB" id="E5Y6D0"/>
<keyword evidence="3" id="KW-1185">Reference proteome</keyword>
<dbReference type="STRING" id="563192.HMPREF0179_01743"/>
<proteinExistence type="predicted"/>